<dbReference type="CDD" id="cd17535">
    <property type="entry name" value="REC_NarL-like"/>
    <property type="match status" value="1"/>
</dbReference>
<dbReference type="GO" id="GO:0003677">
    <property type="term" value="F:DNA binding"/>
    <property type="evidence" value="ECO:0007669"/>
    <property type="project" value="UniProtKB-KW"/>
</dbReference>
<keyword evidence="9" id="KW-1185">Reference proteome</keyword>
<proteinExistence type="predicted"/>
<dbReference type="Proteomes" id="UP000612893">
    <property type="component" value="Unassembled WGS sequence"/>
</dbReference>
<dbReference type="PRINTS" id="PR00038">
    <property type="entry name" value="HTHLUXR"/>
</dbReference>
<dbReference type="InterPro" id="IPR000792">
    <property type="entry name" value="Tscrpt_reg_LuxR_C"/>
</dbReference>
<dbReference type="InterPro" id="IPR001789">
    <property type="entry name" value="Sig_transdc_resp-reg_receiver"/>
</dbReference>
<dbReference type="SUPFAM" id="SSF46894">
    <property type="entry name" value="C-terminal effector domain of the bipartite response regulators"/>
    <property type="match status" value="1"/>
</dbReference>
<evidence type="ECO:0000259" key="7">
    <source>
        <dbReference type="PROSITE" id="PS50110"/>
    </source>
</evidence>
<evidence type="ECO:0000256" key="5">
    <source>
        <dbReference type="PROSITE-ProRule" id="PRU00169"/>
    </source>
</evidence>
<organism evidence="8 9">
    <name type="scientific">Candidatus Nephthysia bennettiae</name>
    <dbReference type="NCBI Taxonomy" id="3127016"/>
    <lineage>
        <taxon>Bacteria</taxon>
        <taxon>Bacillati</taxon>
        <taxon>Candidatus Dormiibacterota</taxon>
        <taxon>Candidatus Dormibacteria</taxon>
        <taxon>Candidatus Dormibacterales</taxon>
        <taxon>Candidatus Dormibacteraceae</taxon>
        <taxon>Candidatus Nephthysia</taxon>
    </lineage>
</organism>
<evidence type="ECO:0000313" key="8">
    <source>
        <dbReference type="EMBL" id="MBJ7599596.1"/>
    </source>
</evidence>
<feature type="domain" description="Response regulatory" evidence="7">
    <location>
        <begin position="36"/>
        <end position="153"/>
    </location>
</feature>
<keyword evidence="1 5" id="KW-0597">Phosphoprotein</keyword>
<dbReference type="EMBL" id="JAEKNR010000160">
    <property type="protein sequence ID" value="MBJ7599596.1"/>
    <property type="molecule type" value="Genomic_DNA"/>
</dbReference>
<reference evidence="8" key="1">
    <citation type="submission" date="2020-10" db="EMBL/GenBank/DDBJ databases">
        <title>Ca. Dormibacterota MAGs.</title>
        <authorList>
            <person name="Montgomery K."/>
        </authorList>
    </citation>
    <scope>NUCLEOTIDE SEQUENCE [LARGE SCALE GENOMIC DNA]</scope>
    <source>
        <strain evidence="8">SC8812_S17_10</strain>
    </source>
</reference>
<evidence type="ECO:0000259" key="6">
    <source>
        <dbReference type="PROSITE" id="PS50043"/>
    </source>
</evidence>
<dbReference type="InterPro" id="IPR039420">
    <property type="entry name" value="WalR-like"/>
</dbReference>
<dbReference type="PROSITE" id="PS50110">
    <property type="entry name" value="RESPONSE_REGULATORY"/>
    <property type="match status" value="1"/>
</dbReference>
<dbReference type="SMART" id="SM00448">
    <property type="entry name" value="REC"/>
    <property type="match status" value="1"/>
</dbReference>
<dbReference type="Pfam" id="PF00072">
    <property type="entry name" value="Response_reg"/>
    <property type="match status" value="1"/>
</dbReference>
<dbReference type="InterPro" id="IPR036388">
    <property type="entry name" value="WH-like_DNA-bd_sf"/>
</dbReference>
<dbReference type="GO" id="GO:0000160">
    <property type="term" value="P:phosphorelay signal transduction system"/>
    <property type="evidence" value="ECO:0007669"/>
    <property type="project" value="InterPro"/>
</dbReference>
<comment type="caution">
    <text evidence="8">The sequence shown here is derived from an EMBL/GenBank/DDBJ whole genome shotgun (WGS) entry which is preliminary data.</text>
</comment>
<dbReference type="SUPFAM" id="SSF52172">
    <property type="entry name" value="CheY-like"/>
    <property type="match status" value="1"/>
</dbReference>
<feature type="domain" description="HTH luxR-type" evidence="6">
    <location>
        <begin position="179"/>
        <end position="244"/>
    </location>
</feature>
<dbReference type="Gene3D" id="3.40.50.2300">
    <property type="match status" value="1"/>
</dbReference>
<evidence type="ECO:0000256" key="1">
    <source>
        <dbReference type="ARBA" id="ARBA00022553"/>
    </source>
</evidence>
<keyword evidence="4" id="KW-0804">Transcription</keyword>
<evidence type="ECO:0000256" key="4">
    <source>
        <dbReference type="ARBA" id="ARBA00023163"/>
    </source>
</evidence>
<dbReference type="AlphaFoldDB" id="A0A934KAF7"/>
<gene>
    <name evidence="8" type="ORF">JF922_16150</name>
</gene>
<sequence length="251" mass="27380">MAIYIYRLLPRPPSGRNPLTLHTDPARPHGLPRTVRLAIVDDHEVFRMGLRSLLSRAPRVEIVWDVASAHDAFDRLQLEPVDAVLMDVNLGGPVDGIEATDRMLGAWPGLKVILISGLADERRLLAAGQAGAAGFLPKELGADEMVEAIVRMVSGTLPRPGDALRPGWRVLGPASGEPPVHAFESLSPREIEVLGEVRWARTNREIASRLGVSTSTVNKHVHQILRKLGLRNRAEAAVVAGKLLSRPRHVL</sequence>
<evidence type="ECO:0000256" key="2">
    <source>
        <dbReference type="ARBA" id="ARBA00023015"/>
    </source>
</evidence>
<dbReference type="PANTHER" id="PTHR43214:SF24">
    <property type="entry name" value="TRANSCRIPTIONAL REGULATORY PROTEIN NARL-RELATED"/>
    <property type="match status" value="1"/>
</dbReference>
<dbReference type="CDD" id="cd06170">
    <property type="entry name" value="LuxR_C_like"/>
    <property type="match status" value="1"/>
</dbReference>
<keyword evidence="3" id="KW-0238">DNA-binding</keyword>
<protein>
    <submittedName>
        <fullName evidence="8">Response regulator transcription factor</fullName>
    </submittedName>
</protein>
<dbReference type="Gene3D" id="1.10.10.10">
    <property type="entry name" value="Winged helix-like DNA-binding domain superfamily/Winged helix DNA-binding domain"/>
    <property type="match status" value="1"/>
</dbReference>
<dbReference type="GO" id="GO:0006355">
    <property type="term" value="P:regulation of DNA-templated transcription"/>
    <property type="evidence" value="ECO:0007669"/>
    <property type="project" value="InterPro"/>
</dbReference>
<dbReference type="SMART" id="SM00421">
    <property type="entry name" value="HTH_LUXR"/>
    <property type="match status" value="1"/>
</dbReference>
<accession>A0A934KAF7</accession>
<evidence type="ECO:0000313" key="9">
    <source>
        <dbReference type="Proteomes" id="UP000612893"/>
    </source>
</evidence>
<name>A0A934KAF7_9BACT</name>
<keyword evidence="2" id="KW-0805">Transcription regulation</keyword>
<feature type="modified residue" description="4-aspartylphosphate" evidence="5">
    <location>
        <position position="87"/>
    </location>
</feature>
<dbReference type="PROSITE" id="PS50043">
    <property type="entry name" value="HTH_LUXR_2"/>
    <property type="match status" value="1"/>
</dbReference>
<dbReference type="InterPro" id="IPR058245">
    <property type="entry name" value="NreC/VraR/RcsB-like_REC"/>
</dbReference>
<dbReference type="Pfam" id="PF00196">
    <property type="entry name" value="GerE"/>
    <property type="match status" value="1"/>
</dbReference>
<evidence type="ECO:0000256" key="3">
    <source>
        <dbReference type="ARBA" id="ARBA00023125"/>
    </source>
</evidence>
<dbReference type="PANTHER" id="PTHR43214">
    <property type="entry name" value="TWO-COMPONENT RESPONSE REGULATOR"/>
    <property type="match status" value="1"/>
</dbReference>
<dbReference type="InterPro" id="IPR011006">
    <property type="entry name" value="CheY-like_superfamily"/>
</dbReference>
<dbReference type="InterPro" id="IPR016032">
    <property type="entry name" value="Sig_transdc_resp-reg_C-effctor"/>
</dbReference>